<evidence type="ECO:0000313" key="4">
    <source>
        <dbReference type="Proteomes" id="UP000886520"/>
    </source>
</evidence>
<dbReference type="AlphaFoldDB" id="A0A9D4ZGW1"/>
<proteinExistence type="predicted"/>
<keyword evidence="4" id="KW-1185">Reference proteome</keyword>
<dbReference type="Pfam" id="PF07983">
    <property type="entry name" value="X8"/>
    <property type="match status" value="1"/>
</dbReference>
<dbReference type="Proteomes" id="UP000886520">
    <property type="component" value="Chromosome 12"/>
</dbReference>
<name>A0A9D4ZGW1_ADICA</name>
<gene>
    <name evidence="3" type="ORF">GOP47_0012492</name>
</gene>
<dbReference type="EMBL" id="JABFUD020000012">
    <property type="protein sequence ID" value="KAI5072386.1"/>
    <property type="molecule type" value="Genomic_DNA"/>
</dbReference>
<accession>A0A9D4ZGW1</accession>
<evidence type="ECO:0000256" key="1">
    <source>
        <dbReference type="ARBA" id="ARBA00022729"/>
    </source>
</evidence>
<dbReference type="GO" id="GO:0009506">
    <property type="term" value="C:plasmodesma"/>
    <property type="evidence" value="ECO:0007669"/>
    <property type="project" value="UniProtKB-ARBA"/>
</dbReference>
<dbReference type="OrthoDB" id="1928574at2759"/>
<dbReference type="Gene3D" id="1.20.58.1040">
    <property type="match status" value="1"/>
</dbReference>
<feature type="domain" description="X8" evidence="2">
    <location>
        <begin position="52"/>
        <end position="137"/>
    </location>
</feature>
<evidence type="ECO:0000259" key="2">
    <source>
        <dbReference type="SMART" id="SM00768"/>
    </source>
</evidence>
<dbReference type="InterPro" id="IPR012946">
    <property type="entry name" value="X8"/>
</dbReference>
<dbReference type="PANTHER" id="PTHR31044:SF36">
    <property type="entry name" value="CARBOHYDRATE-BINDING X8 DOMAIN SUPERFAMILY PROTEIN"/>
    <property type="match status" value="1"/>
</dbReference>
<dbReference type="PANTHER" id="PTHR31044">
    <property type="entry name" value="BETA-1,3 GLUCANASE"/>
    <property type="match status" value="1"/>
</dbReference>
<comment type="caution">
    <text evidence="3">The sequence shown here is derived from an EMBL/GenBank/DDBJ whole genome shotgun (WGS) entry which is preliminary data.</text>
</comment>
<sequence>MKRLRSSVMLVRLAVTIMVMTMMRLTKMAMAAPPSITAAPAPAPYSSLAFNRWCVASRRASHVNLQGAMSFACGVQPSVCDKIQPGHACFLPNNLTSHASWVFNYYWQAIKAKGIPCNFGGVARLVRNNPSYGNCTYHDH</sequence>
<dbReference type="SMART" id="SM00768">
    <property type="entry name" value="X8"/>
    <property type="match status" value="1"/>
</dbReference>
<organism evidence="3 4">
    <name type="scientific">Adiantum capillus-veneris</name>
    <name type="common">Maidenhair fern</name>
    <dbReference type="NCBI Taxonomy" id="13818"/>
    <lineage>
        <taxon>Eukaryota</taxon>
        <taxon>Viridiplantae</taxon>
        <taxon>Streptophyta</taxon>
        <taxon>Embryophyta</taxon>
        <taxon>Tracheophyta</taxon>
        <taxon>Polypodiopsida</taxon>
        <taxon>Polypodiidae</taxon>
        <taxon>Polypodiales</taxon>
        <taxon>Pteridineae</taxon>
        <taxon>Pteridaceae</taxon>
        <taxon>Vittarioideae</taxon>
        <taxon>Adiantum</taxon>
    </lineage>
</organism>
<evidence type="ECO:0000313" key="3">
    <source>
        <dbReference type="EMBL" id="KAI5072386.1"/>
    </source>
</evidence>
<dbReference type="InterPro" id="IPR044788">
    <property type="entry name" value="X8_dom_prot"/>
</dbReference>
<protein>
    <recommendedName>
        <fullName evidence="2">X8 domain-containing protein</fullName>
    </recommendedName>
</protein>
<keyword evidence="1" id="KW-0732">Signal</keyword>
<reference evidence="3" key="1">
    <citation type="submission" date="2021-01" db="EMBL/GenBank/DDBJ databases">
        <title>Adiantum capillus-veneris genome.</title>
        <authorList>
            <person name="Fang Y."/>
            <person name="Liao Q."/>
        </authorList>
    </citation>
    <scope>NUCLEOTIDE SEQUENCE</scope>
    <source>
        <strain evidence="3">H3</strain>
        <tissue evidence="3">Leaf</tissue>
    </source>
</reference>